<dbReference type="GO" id="GO:0031177">
    <property type="term" value="F:phosphopantetheine binding"/>
    <property type="evidence" value="ECO:0007669"/>
    <property type="project" value="InterPro"/>
</dbReference>
<dbReference type="SMART" id="SM00825">
    <property type="entry name" value="PKS_KS"/>
    <property type="match status" value="1"/>
</dbReference>
<dbReference type="InterPro" id="IPR036291">
    <property type="entry name" value="NAD(P)-bd_dom_sf"/>
</dbReference>
<dbReference type="PROSITE" id="PS52019">
    <property type="entry name" value="PKS_MFAS_DH"/>
    <property type="match status" value="1"/>
</dbReference>
<dbReference type="Pfam" id="PF14765">
    <property type="entry name" value="PS-DH"/>
    <property type="match status" value="1"/>
</dbReference>
<dbReference type="Pfam" id="PF22336">
    <property type="entry name" value="RhiE-like_linker"/>
    <property type="match status" value="1"/>
</dbReference>
<dbReference type="SUPFAM" id="SSF53474">
    <property type="entry name" value="alpha/beta-Hydrolases"/>
    <property type="match status" value="1"/>
</dbReference>
<dbReference type="InterPro" id="IPR042104">
    <property type="entry name" value="PKS_dehydratase_sf"/>
</dbReference>
<dbReference type="Pfam" id="PF00109">
    <property type="entry name" value="ketoacyl-synt"/>
    <property type="match status" value="1"/>
</dbReference>
<dbReference type="SUPFAM" id="SSF47336">
    <property type="entry name" value="ACP-like"/>
    <property type="match status" value="2"/>
</dbReference>
<dbReference type="GO" id="GO:0005886">
    <property type="term" value="C:plasma membrane"/>
    <property type="evidence" value="ECO:0007669"/>
    <property type="project" value="TreeGrafter"/>
</dbReference>
<proteinExistence type="predicted"/>
<keyword evidence="7" id="KW-0677">Repeat</keyword>
<dbReference type="InterPro" id="IPR001031">
    <property type="entry name" value="Thioesterase"/>
</dbReference>
<dbReference type="CDD" id="cd08953">
    <property type="entry name" value="KR_2_SDR_x"/>
    <property type="match status" value="1"/>
</dbReference>
<dbReference type="PROSITE" id="PS50075">
    <property type="entry name" value="CARRIER"/>
    <property type="match status" value="1"/>
</dbReference>
<evidence type="ECO:0000256" key="3">
    <source>
        <dbReference type="ARBA" id="ARBA00022450"/>
    </source>
</evidence>
<dbReference type="Gene3D" id="3.40.47.10">
    <property type="match status" value="1"/>
</dbReference>
<dbReference type="Pfam" id="PF02801">
    <property type="entry name" value="Ketoacyl-synt_C"/>
    <property type="match status" value="1"/>
</dbReference>
<dbReference type="Gene3D" id="3.40.50.720">
    <property type="entry name" value="NAD(P)-binding Rossmann-like Domain"/>
    <property type="match status" value="1"/>
</dbReference>
<feature type="active site" description="Proton acceptor; for dehydratase activity" evidence="9">
    <location>
        <position position="71"/>
    </location>
</feature>
<dbReference type="Pfam" id="PF00550">
    <property type="entry name" value="PP-binding"/>
    <property type="match status" value="2"/>
</dbReference>
<dbReference type="PROSITE" id="PS00606">
    <property type="entry name" value="KS3_1"/>
    <property type="match status" value="1"/>
</dbReference>
<dbReference type="InterPro" id="IPR049552">
    <property type="entry name" value="PKS_DH_N"/>
</dbReference>
<reference evidence="13" key="1">
    <citation type="journal article" date="2011" name="Angew. Chem. Int. Ed. Engl.">
        <title>Molecular basis of elansolid biosynthesis: evidence for an unprecedented quinone methide initiated intramolecular diels-alder cycloaddition/macrolactonization.</title>
        <authorList>
            <person name="Dehn R."/>
            <person name="Katsuyama Y."/>
            <person name="Weber A."/>
            <person name="Gerth K."/>
            <person name="Jansen R."/>
            <person name="Steinmetz H."/>
            <person name="Hofle G."/>
            <person name="Muller R."/>
            <person name="Kirschning A."/>
        </authorList>
    </citation>
    <scope>NUCLEOTIDE SEQUENCE</scope>
</reference>
<dbReference type="InterPro" id="IPR020807">
    <property type="entry name" value="PKS_DH"/>
</dbReference>
<dbReference type="GO" id="GO:0006633">
    <property type="term" value="P:fatty acid biosynthetic process"/>
    <property type="evidence" value="ECO:0007669"/>
    <property type="project" value="InterPro"/>
</dbReference>
<organism evidence="13">
    <name type="scientific">Chitinophaga sancti</name>
    <dbReference type="NCBI Taxonomy" id="1004"/>
    <lineage>
        <taxon>Bacteria</taxon>
        <taxon>Pseudomonadati</taxon>
        <taxon>Bacteroidota</taxon>
        <taxon>Chitinophagia</taxon>
        <taxon>Chitinophagales</taxon>
        <taxon>Chitinophagaceae</taxon>
        <taxon>Chitinophaga</taxon>
    </lineage>
</organism>
<dbReference type="PROSITE" id="PS52004">
    <property type="entry name" value="KS3_2"/>
    <property type="match status" value="1"/>
</dbReference>
<feature type="domain" description="Ketosynthase family 3 (KS3)" evidence="11">
    <location>
        <begin position="893"/>
        <end position="1315"/>
    </location>
</feature>
<dbReference type="InterPro" id="IPR020806">
    <property type="entry name" value="PKS_PP-bd"/>
</dbReference>
<dbReference type="InterPro" id="IPR016039">
    <property type="entry name" value="Thiolase-like"/>
</dbReference>
<evidence type="ECO:0000259" key="10">
    <source>
        <dbReference type="PROSITE" id="PS50075"/>
    </source>
</evidence>
<dbReference type="SUPFAM" id="SSF51735">
    <property type="entry name" value="NAD(P)-binding Rossmann-fold domains"/>
    <property type="match status" value="1"/>
</dbReference>
<dbReference type="GO" id="GO:0005737">
    <property type="term" value="C:cytoplasm"/>
    <property type="evidence" value="ECO:0007669"/>
    <property type="project" value="UniProtKB-SubCell"/>
</dbReference>
<dbReference type="InterPro" id="IPR049551">
    <property type="entry name" value="PKS_DH_C"/>
</dbReference>
<evidence type="ECO:0000256" key="6">
    <source>
        <dbReference type="ARBA" id="ARBA00022679"/>
    </source>
</evidence>
<keyword evidence="6" id="KW-0808">Transferase</keyword>
<dbReference type="InterPro" id="IPR036736">
    <property type="entry name" value="ACP-like_sf"/>
</dbReference>
<dbReference type="InterPro" id="IPR054514">
    <property type="entry name" value="RhiE-like_linker"/>
</dbReference>
<accession>F5B9D8</accession>
<feature type="region of interest" description="N-terminal hotdog fold" evidence="9">
    <location>
        <begin position="42"/>
        <end position="162"/>
    </location>
</feature>
<dbReference type="InterPro" id="IPR013968">
    <property type="entry name" value="PKS_KR"/>
</dbReference>
<keyword evidence="4" id="KW-0963">Cytoplasm</keyword>
<dbReference type="SUPFAM" id="SSF53901">
    <property type="entry name" value="Thiolase-like"/>
    <property type="match status" value="1"/>
</dbReference>
<feature type="domain" description="PKS/mFAS DH" evidence="12">
    <location>
        <begin position="42"/>
        <end position="322"/>
    </location>
</feature>
<dbReference type="InterPro" id="IPR049900">
    <property type="entry name" value="PKS_mFAS_DH"/>
</dbReference>
<dbReference type="InterPro" id="IPR006162">
    <property type="entry name" value="Ppantetheine_attach_site"/>
</dbReference>
<dbReference type="InterPro" id="IPR014031">
    <property type="entry name" value="Ketoacyl_synth_C"/>
</dbReference>
<evidence type="ECO:0000313" key="13">
    <source>
        <dbReference type="EMBL" id="AEC04364.1"/>
    </source>
</evidence>
<dbReference type="GO" id="GO:0004315">
    <property type="term" value="F:3-oxoacyl-[acyl-carrier-protein] synthase activity"/>
    <property type="evidence" value="ECO:0007669"/>
    <property type="project" value="InterPro"/>
</dbReference>
<dbReference type="PANTHER" id="PTHR43775">
    <property type="entry name" value="FATTY ACID SYNTHASE"/>
    <property type="match status" value="1"/>
</dbReference>
<dbReference type="SMART" id="SM00823">
    <property type="entry name" value="PKS_PP"/>
    <property type="match status" value="2"/>
</dbReference>
<dbReference type="InterPro" id="IPR018201">
    <property type="entry name" value="Ketoacyl_synth_AS"/>
</dbReference>
<comment type="function">
    <text evidence="8">Involved in production of the polyketide antibiotic thailandamide.</text>
</comment>
<comment type="subcellular location">
    <subcellularLocation>
        <location evidence="1">Cytoplasm</location>
    </subcellularLocation>
</comment>
<dbReference type="Pfam" id="PF08659">
    <property type="entry name" value="KR"/>
    <property type="match status" value="1"/>
</dbReference>
<dbReference type="Gene3D" id="3.10.129.110">
    <property type="entry name" value="Polyketide synthase dehydratase"/>
    <property type="match status" value="1"/>
</dbReference>
<evidence type="ECO:0000259" key="12">
    <source>
        <dbReference type="PROSITE" id="PS52019"/>
    </source>
</evidence>
<evidence type="ECO:0000256" key="8">
    <source>
        <dbReference type="ARBA" id="ARBA00054155"/>
    </source>
</evidence>
<feature type="active site" description="Proton donor; for dehydratase activity" evidence="9">
    <location>
        <position position="237"/>
    </location>
</feature>
<gene>
    <name evidence="13" type="primary">elaR</name>
</gene>
<evidence type="ECO:0000259" key="11">
    <source>
        <dbReference type="PROSITE" id="PS52004"/>
    </source>
</evidence>
<feature type="domain" description="Carrier" evidence="10">
    <location>
        <begin position="1500"/>
        <end position="1574"/>
    </location>
</feature>
<dbReference type="GO" id="GO:0004312">
    <property type="term" value="F:fatty acid synthase activity"/>
    <property type="evidence" value="ECO:0007669"/>
    <property type="project" value="TreeGrafter"/>
</dbReference>
<evidence type="ECO:0000256" key="2">
    <source>
        <dbReference type="ARBA" id="ARBA00004792"/>
    </source>
</evidence>
<feature type="region of interest" description="C-terminal hotdog fold" evidence="9">
    <location>
        <begin position="176"/>
        <end position="322"/>
    </location>
</feature>
<dbReference type="Gene3D" id="3.40.50.1820">
    <property type="entry name" value="alpha/beta hydrolase"/>
    <property type="match status" value="1"/>
</dbReference>
<dbReference type="InterPro" id="IPR057326">
    <property type="entry name" value="KR_dom"/>
</dbReference>
<protein>
    <submittedName>
        <fullName evidence="13">Polyketide synthase</fullName>
    </submittedName>
</protein>
<dbReference type="EMBL" id="HQ680975">
    <property type="protein sequence ID" value="AEC04364.1"/>
    <property type="molecule type" value="Genomic_DNA"/>
</dbReference>
<dbReference type="InterPro" id="IPR020841">
    <property type="entry name" value="PKS_Beta-ketoAc_synthase_dom"/>
</dbReference>
<dbReference type="PROSITE" id="PS00012">
    <property type="entry name" value="PHOSPHOPANTETHEINE"/>
    <property type="match status" value="2"/>
</dbReference>
<keyword evidence="3" id="KW-0596">Phosphopantetheine</keyword>
<dbReference type="Pfam" id="PF21089">
    <property type="entry name" value="PKS_DH_N"/>
    <property type="match status" value="1"/>
</dbReference>
<dbReference type="FunFam" id="3.40.47.10:FF:000019">
    <property type="entry name" value="Polyketide synthase type I"/>
    <property type="match status" value="1"/>
</dbReference>
<dbReference type="InterPro" id="IPR029058">
    <property type="entry name" value="AB_hydrolase_fold"/>
</dbReference>
<sequence length="1911" mass="210006">MKELVTYILNELKADRISRSEAVRLLKQAGTNGPAADTIALHPLIHRSTSTPGGQVFESVFTGTEFFLTDHVAAGRKIVPGTVYLEMARAAVALSTGVAEDAIALSRVSWQQPMVVSDEAVNVYTALQVQEDETVFFEIYSEWDGMKTIYSSGWAALTESDDTASSDIAEQSAELPLLLTGDACYQLFEKAGMVYGPAFRAIQQISGNEERVVVDLLLPEALESSMGDYPLHPVLLDAALQGSIGLTIGDAVMKSKAPFALEAVKVYRPCSARMQAIITYSKGYTGDGNIQQLDIQLKDQQGNLCVLLTGFTFRLLDLGVSEQLLLLEKKELPFTAANDPVTPDYERHVILLYGDAVPFAGIIQEAFDKSKVLTIETGSDTLPDNFMSNAERLFLEIKRLLEVRVTGRTLLQVVMTGAHRSLLAGGLKGMLQTAVLEYPLLDAKLIETDETGTGLIAVLKQHAGPGPLYVKYREGKGWQENWSPLSAGSDTTPWKDGGVYLITGGTGGLGQLFAREILSRTQDAIVILAGRRAQDNSISSLLEALNSETGKVVYRQMNLSDASAVNTDIQDIVSLYGGLHGVIHSAGLTKDAYITKKDITDFREVLLPKVTGTVHLENACRDIALDFFILFSSGAGVTGNAGQADYATANAFLDTFALDRSSYVAERKMNVRWLSINWPLWEEGGMDISREARQLLWQTTGMTPMSTTNGLQAFYKAWASHKTQVLVMQGDPQKLQTFFRQPEKRTEKRQTTSQKNIPVIDNSVDIQAAALTYFSHQLADFVKLPYHEIESDVTLDKYGIESILMMQLVSHFEKQFGPLPRTLFFEYQTIAELTGYFISEHSAQLQTILGVGKKPNEEKVSKPVERPVAYLREKKPLKSTSAKAVNPTADRDKESIAIIAIEGRYPQSANIAAFWDNLRSGKDCITTVPTERWDNSRYFEQRPAAPGKTHCNWGGFISAADQFDPLFFNISPREASLTDPQERLFLETVWQLLESAGYTKDTLKRKYNGAVGVFAGAMYNHYQLLGGGDAQEAVTALSSHSAIANRVSYYFNLQGPSLAVDTACSSSLVALHYACESIRKGECKMAIAGGVNVTVHPKKYTGLSLTGMIGSHPDSRSFSAGDGYLPADGVGAVLLKPLSAAIADNDHILAVVRSTAISHNGQSNGFTVPNLTAQAQLIEQHFRNAGIDPSKVSYVEAAANGSAMGDAIEFAALSRAFRKFSDQQRFCAIGAVKSNIGHAEAASGMSQLSKAVLQLHHRQLVPTLRKGALNPDITWEDSPFYLQDRLEEWNRPFPLLATVSSFGAGGTNVHVILEEFRNEAVKDVVDSGTFIIPLSARSARQLQAQKLQLSAFLDTHTDVSLTNIAHTLQTGREAMPYRWVAVVKDITALQTALQHAPETPADIQVYTGEPGDADAAVRRILSGSSQQVLLETAAREKNYDLLALYWAKGAQLNWSDIALYPEAKKMVLPGYPFEKRRCWVETTDTPYPIGSKPMQTNGVNGETKELADLIAAISGVDKTELDADKPLEEYGMDSMQMMQVVQQLQLHHHPGIHPGQLVACRTINDIRAVLDGLGGFVSNQVDLSPFPELIRLNGRKEGRPVFWFHAAAGGVEPYQALAQTIERPFYGIQARGYMTSRQPLKGVSAMAAYYVHIIRSVQATGPYDLGGYSLGGVIAYEVARQLQEMGQKVNTIVMLDSLYGAEVSAERFDKRDAILQAVNMSLFSGIVHSPERFKEVLVNRSLVSDITDTDELISTLMAHFKERGGTQSPARLEEFIRQSVRVQEAYAVDQYEVFPLPDPTGIKCHYFRNGNGYFLGELAPFFMLSKEQPAYDHINYWAEWEQQIPDFEMTDLDVANHMMLLSDETAYNIISSYCHKIYATDGTNSSTVAGAAVKRRNLLLEEKIAVTAGES</sequence>
<evidence type="ECO:0000256" key="9">
    <source>
        <dbReference type="PROSITE-ProRule" id="PRU01363"/>
    </source>
</evidence>
<keyword evidence="5" id="KW-0597">Phosphoprotein</keyword>
<dbReference type="PANTHER" id="PTHR43775:SF37">
    <property type="entry name" value="SI:DKEY-61P9.11"/>
    <property type="match status" value="1"/>
</dbReference>
<dbReference type="InterPro" id="IPR009081">
    <property type="entry name" value="PP-bd_ACP"/>
</dbReference>
<evidence type="ECO:0000256" key="1">
    <source>
        <dbReference type="ARBA" id="ARBA00004496"/>
    </source>
</evidence>
<evidence type="ECO:0000256" key="5">
    <source>
        <dbReference type="ARBA" id="ARBA00022553"/>
    </source>
</evidence>
<dbReference type="SMART" id="SM00822">
    <property type="entry name" value="PKS_KR"/>
    <property type="match status" value="1"/>
</dbReference>
<dbReference type="InterPro" id="IPR050091">
    <property type="entry name" value="PKS_NRPS_Biosynth_Enz"/>
</dbReference>
<name>F5B9D8_9BACT</name>
<dbReference type="GO" id="GO:0071770">
    <property type="term" value="P:DIM/DIP cell wall layer assembly"/>
    <property type="evidence" value="ECO:0007669"/>
    <property type="project" value="TreeGrafter"/>
</dbReference>
<evidence type="ECO:0000256" key="4">
    <source>
        <dbReference type="ARBA" id="ARBA00022490"/>
    </source>
</evidence>
<dbReference type="Pfam" id="PF00975">
    <property type="entry name" value="Thioesterase"/>
    <property type="match status" value="1"/>
</dbReference>
<dbReference type="CDD" id="cd00833">
    <property type="entry name" value="PKS"/>
    <property type="match status" value="1"/>
</dbReference>
<dbReference type="InterPro" id="IPR014030">
    <property type="entry name" value="Ketoacyl_synth_N"/>
</dbReference>
<dbReference type="SMART" id="SM00826">
    <property type="entry name" value="PKS_DH"/>
    <property type="match status" value="1"/>
</dbReference>
<dbReference type="Gene3D" id="1.10.1200.10">
    <property type="entry name" value="ACP-like"/>
    <property type="match status" value="2"/>
</dbReference>
<evidence type="ECO:0000256" key="7">
    <source>
        <dbReference type="ARBA" id="ARBA00022737"/>
    </source>
</evidence>
<dbReference type="Gene3D" id="1.10.1240.100">
    <property type="match status" value="1"/>
</dbReference>
<comment type="pathway">
    <text evidence="2">Antibiotic biosynthesis.</text>
</comment>